<dbReference type="eggNOG" id="KOG3030">
    <property type="taxonomic scope" value="Eukaryota"/>
</dbReference>
<feature type="transmembrane region" description="Helical" evidence="7">
    <location>
        <begin position="129"/>
        <end position="150"/>
    </location>
</feature>
<dbReference type="GO" id="GO:0006644">
    <property type="term" value="P:phospholipid metabolic process"/>
    <property type="evidence" value="ECO:0007669"/>
    <property type="project" value="InterPro"/>
</dbReference>
<dbReference type="InterPro" id="IPR036938">
    <property type="entry name" value="PAP2/HPO_sf"/>
</dbReference>
<protein>
    <submittedName>
        <fullName evidence="9">Lipid phosphate phosphatase 2</fullName>
    </submittedName>
</protein>
<feature type="transmembrane region" description="Helical" evidence="7">
    <location>
        <begin position="239"/>
        <end position="261"/>
    </location>
</feature>
<dbReference type="OrthoDB" id="10030083at2759"/>
<evidence type="ECO:0000259" key="8">
    <source>
        <dbReference type="SMART" id="SM00014"/>
    </source>
</evidence>
<evidence type="ECO:0000256" key="2">
    <source>
        <dbReference type="ARBA" id="ARBA00008816"/>
    </source>
</evidence>
<comment type="similarity">
    <text evidence="2">Belongs to the PA-phosphatase related phosphoesterase family.</text>
</comment>
<evidence type="ECO:0000256" key="3">
    <source>
        <dbReference type="ARBA" id="ARBA00022692"/>
    </source>
</evidence>
<dbReference type="PANTHER" id="PTHR10165">
    <property type="entry name" value="LIPID PHOSPHATE PHOSPHATASE"/>
    <property type="match status" value="1"/>
</dbReference>
<keyword evidence="4 7" id="KW-1133">Transmembrane helix</keyword>
<dbReference type="InterPro" id="IPR043216">
    <property type="entry name" value="PAP-like"/>
</dbReference>
<evidence type="ECO:0000256" key="1">
    <source>
        <dbReference type="ARBA" id="ARBA00004141"/>
    </source>
</evidence>
<dbReference type="GO" id="GO:0016020">
    <property type="term" value="C:membrane"/>
    <property type="evidence" value="ECO:0007669"/>
    <property type="project" value="UniProtKB-SubCell"/>
</dbReference>
<evidence type="ECO:0000256" key="5">
    <source>
        <dbReference type="ARBA" id="ARBA00023136"/>
    </source>
</evidence>
<feature type="domain" description="Phosphatidic acid phosphatase type 2/haloperoxidase" evidence="8">
    <location>
        <begin position="134"/>
        <end position="286"/>
    </location>
</feature>
<feature type="compositionally biased region" description="Basic and acidic residues" evidence="6">
    <location>
        <begin position="369"/>
        <end position="379"/>
    </location>
</feature>
<feature type="transmembrane region" description="Helical" evidence="7">
    <location>
        <begin position="49"/>
        <end position="68"/>
    </location>
</feature>
<evidence type="ECO:0000256" key="6">
    <source>
        <dbReference type="SAM" id="MobiDB-lite"/>
    </source>
</evidence>
<dbReference type="VEuPathDB" id="FungiDB:CLCR_04169"/>
<dbReference type="Gene3D" id="1.20.144.10">
    <property type="entry name" value="Phosphatidic acid phosphatase type 2/haloperoxidase"/>
    <property type="match status" value="1"/>
</dbReference>
<evidence type="ECO:0000313" key="9">
    <source>
        <dbReference type="EMBL" id="OCT48179.1"/>
    </source>
</evidence>
<evidence type="ECO:0000256" key="4">
    <source>
        <dbReference type="ARBA" id="ARBA00022989"/>
    </source>
</evidence>
<comment type="subcellular location">
    <subcellularLocation>
        <location evidence="1">Membrane</location>
        <topology evidence="1">Multi-pass membrane protein</topology>
    </subcellularLocation>
</comment>
<dbReference type="SUPFAM" id="SSF48317">
    <property type="entry name" value="Acid phosphatase/Vanadium-dependent haloperoxidase"/>
    <property type="match status" value="1"/>
</dbReference>
<dbReference type="GO" id="GO:0046839">
    <property type="term" value="P:phospholipid dephosphorylation"/>
    <property type="evidence" value="ECO:0007669"/>
    <property type="project" value="TreeGrafter"/>
</dbReference>
<dbReference type="GO" id="GO:0008195">
    <property type="term" value="F:phosphatidate phosphatase activity"/>
    <property type="evidence" value="ECO:0007669"/>
    <property type="project" value="TreeGrafter"/>
</dbReference>
<feature type="transmembrane region" description="Helical" evidence="7">
    <location>
        <begin position="97"/>
        <end position="117"/>
    </location>
</feature>
<name>A0A1C1CI29_9EURO</name>
<dbReference type="STRING" id="86049.A0A1C1CI29"/>
<proteinExistence type="inferred from homology"/>
<accession>A0A1C1CI29</accession>
<sequence>MSDIQSPPIKPSRAQLSAHLYQSLSDLIPRKTTFRRLGRYSRAFFLDHWPDLLVVLLVTAVAGAVFLIPTRSPLLFPLLDPTGAVYNPSLAYPYRPAIFSSLTAGLLGSLVPLGAILISQLIIRSFADFSAATLGLFYALATGTLFQVILKKTIGGLRPHFLAVCKPRPVPLGSGVGFNGIMYRAQDVCTGSPGEIEWGVQSFPSGHSEIAFAGFGYLAIYFFTHLHRNDHGGRVGKLGFWRMLLVLMPILFATYISSTLWLSYHHHASDCLAGAAIGILTALLGFRTTYRSLADGTRNWKPRVGRRLKSALEREREEQTTAEQEQEQEQDEIELDHRHGVDGADDTGDVERAWRRSGWSPPPPSLNRRGSESTQNRER</sequence>
<reference evidence="10" key="1">
    <citation type="submission" date="2015-07" db="EMBL/GenBank/DDBJ databases">
        <authorList>
            <person name="Teixeira M.M."/>
            <person name="Souza R.C."/>
            <person name="Almeida L.G."/>
            <person name="Vicente V.A."/>
            <person name="de Hoog S."/>
            <person name="Bocca A.L."/>
            <person name="de Almeida S.R."/>
            <person name="Vasconcelos A.T."/>
            <person name="Felipe M.S."/>
        </authorList>
    </citation>
    <scope>NUCLEOTIDE SEQUENCE [LARGE SCALE GENOMIC DNA]</scope>
    <source>
        <strain evidence="10">KSF</strain>
    </source>
</reference>
<dbReference type="EMBL" id="LGRB01000012">
    <property type="protein sequence ID" value="OCT48179.1"/>
    <property type="molecule type" value="Genomic_DNA"/>
</dbReference>
<keyword evidence="3 7" id="KW-0812">Transmembrane</keyword>
<keyword evidence="5 7" id="KW-0472">Membrane</keyword>
<dbReference type="CDD" id="cd03390">
    <property type="entry name" value="PAP2_containing_1_like"/>
    <property type="match status" value="1"/>
</dbReference>
<gene>
    <name evidence="9" type="ORF">CLCR_04169</name>
</gene>
<feature type="region of interest" description="Disordered" evidence="6">
    <location>
        <begin position="314"/>
        <end position="379"/>
    </location>
</feature>
<dbReference type="AlphaFoldDB" id="A0A1C1CI29"/>
<dbReference type="InterPro" id="IPR000326">
    <property type="entry name" value="PAP2/HPO"/>
</dbReference>
<organism evidence="9 10">
    <name type="scientific">Cladophialophora carrionii</name>
    <dbReference type="NCBI Taxonomy" id="86049"/>
    <lineage>
        <taxon>Eukaryota</taxon>
        <taxon>Fungi</taxon>
        <taxon>Dikarya</taxon>
        <taxon>Ascomycota</taxon>
        <taxon>Pezizomycotina</taxon>
        <taxon>Eurotiomycetes</taxon>
        <taxon>Chaetothyriomycetidae</taxon>
        <taxon>Chaetothyriales</taxon>
        <taxon>Herpotrichiellaceae</taxon>
        <taxon>Cladophialophora</taxon>
    </lineage>
</organism>
<feature type="transmembrane region" description="Helical" evidence="7">
    <location>
        <begin position="267"/>
        <end position="286"/>
    </location>
</feature>
<keyword evidence="10" id="KW-1185">Reference proteome</keyword>
<dbReference type="VEuPathDB" id="FungiDB:G647_08328"/>
<evidence type="ECO:0000313" key="10">
    <source>
        <dbReference type="Proteomes" id="UP000094526"/>
    </source>
</evidence>
<dbReference type="Proteomes" id="UP000094526">
    <property type="component" value="Unassembled WGS sequence"/>
</dbReference>
<evidence type="ECO:0000256" key="7">
    <source>
        <dbReference type="SAM" id="Phobius"/>
    </source>
</evidence>
<dbReference type="SMART" id="SM00014">
    <property type="entry name" value="acidPPc"/>
    <property type="match status" value="1"/>
</dbReference>
<dbReference type="Pfam" id="PF01569">
    <property type="entry name" value="PAP2"/>
    <property type="match status" value="1"/>
</dbReference>
<dbReference type="PANTHER" id="PTHR10165:SF84">
    <property type="entry name" value="PHOSPHATIDIC ACID PHOSPHATASE BETA"/>
    <property type="match status" value="1"/>
</dbReference>
<feature type="compositionally biased region" description="Acidic residues" evidence="6">
    <location>
        <begin position="324"/>
        <end position="334"/>
    </location>
</feature>
<feature type="transmembrane region" description="Helical" evidence="7">
    <location>
        <begin position="210"/>
        <end position="227"/>
    </location>
</feature>
<comment type="caution">
    <text evidence="9">The sequence shown here is derived from an EMBL/GenBank/DDBJ whole genome shotgun (WGS) entry which is preliminary data.</text>
</comment>